<dbReference type="EMBL" id="CP001102">
    <property type="protein sequence ID" value="ACE06688.1"/>
    <property type="molecule type" value="Genomic_DNA"/>
</dbReference>
<keyword evidence="2" id="KW-1185">Reference proteome</keyword>
<dbReference type="RefSeq" id="WP_012473431.1">
    <property type="nucleotide sequence ID" value="NC_010830.1"/>
</dbReference>
<organism evidence="1 2">
    <name type="scientific">Amoebophilus asiaticus (strain 5a2)</name>
    <dbReference type="NCBI Taxonomy" id="452471"/>
    <lineage>
        <taxon>Bacteria</taxon>
        <taxon>Pseudomonadati</taxon>
        <taxon>Bacteroidota</taxon>
        <taxon>Cytophagia</taxon>
        <taxon>Cytophagales</taxon>
        <taxon>Amoebophilaceae</taxon>
        <taxon>Candidatus Amoebophilus</taxon>
    </lineage>
</organism>
<dbReference type="KEGG" id="aas:Aasi_1391"/>
<name>B3ETY6_AMOA5</name>
<protein>
    <submittedName>
        <fullName evidence="1">Uncharacterized protein</fullName>
    </submittedName>
</protein>
<dbReference type="eggNOG" id="ENOG50339YP">
    <property type="taxonomic scope" value="Bacteria"/>
</dbReference>
<accession>B3ETY6</accession>
<gene>
    <name evidence="1" type="ordered locus">Aasi_1391</name>
</gene>
<sequence length="332" mass="38133">MKSYSFDKIHSRFQIKKYVVGLLILFCIPNMMYAKSTSKLRKLINPIHFNFSMGYGKTYYHNQTVGIAVIKKDGNHYLHIPSEAKVGYLIRWFRQPYVRTLLYENEQTLSSLANNTNNLSIGFEGKGNTFPITFSGHVDIFKKLRVELGSSICIHFIKILQPEERYREDLGDYVDPIGMHYVLKAYLMPSFKLLENNAYTLLLNTQVSLNFTYGNIIKDATAAHNWIAPVPVGIGLTLEKHISEYFSLFGRLMYEHSNTVDKILPNNSTKLVSLNQQSIFFQVGFTINCPEIPRCPLPGCNIDVKHKHSNKAYRGVSMFTGKNYLGDRLYNK</sequence>
<dbReference type="OrthoDB" id="976234at2"/>
<dbReference type="Proteomes" id="UP000001227">
    <property type="component" value="Chromosome"/>
</dbReference>
<dbReference type="AlphaFoldDB" id="B3ETY6"/>
<evidence type="ECO:0000313" key="1">
    <source>
        <dbReference type="EMBL" id="ACE06688.1"/>
    </source>
</evidence>
<evidence type="ECO:0000313" key="2">
    <source>
        <dbReference type="Proteomes" id="UP000001227"/>
    </source>
</evidence>
<reference evidence="1 2" key="1">
    <citation type="journal article" date="2010" name="J. Bacteriol.">
        <title>The genome of the amoeba symbiont 'Candidatus Amoebophilus asiaticus' reveals common mechanisms for host cell interaction among amoeba-associated bacteria.</title>
        <authorList>
            <person name="Schmitz-Esser S."/>
            <person name="Tischler P."/>
            <person name="Arnold R."/>
            <person name="Montanaro J."/>
            <person name="Wagner M."/>
            <person name="Rattei T."/>
            <person name="Horn M."/>
        </authorList>
    </citation>
    <scope>NUCLEOTIDE SEQUENCE [LARGE SCALE GENOMIC DNA]</scope>
    <source>
        <strain evidence="1 2">5a2</strain>
    </source>
</reference>
<dbReference type="HOGENOM" id="CLU_835860_0_0_10"/>
<proteinExistence type="predicted"/>